<dbReference type="InterPro" id="IPR029787">
    <property type="entry name" value="Nucleotide_cyclase"/>
</dbReference>
<dbReference type="PANTHER" id="PTHR33121:SF70">
    <property type="entry name" value="SIGNALING PROTEIN YKOW"/>
    <property type="match status" value="1"/>
</dbReference>
<evidence type="ECO:0000313" key="5">
    <source>
        <dbReference type="EMBL" id="QNP46272.1"/>
    </source>
</evidence>
<dbReference type="InterPro" id="IPR043128">
    <property type="entry name" value="Rev_trsase/Diguanyl_cyclase"/>
</dbReference>
<sequence length="537" mass="58819">MKRGQDVPDSRSKAVRIASSHLITSCATAAAIILFVALGSQVVPAAFDGLQVQAHDNALSVAFILNIAIILFGWRRSKDLKEALDAYDKAERLAERNANTDPATGLANRRELMSALELSLAAKSSGVLLLLDLDHFKRVNDLHGHLAGDKLLKIVADALVDEAPADSCCARIGGDEFAILLDGASAKEAEKVAQGILSRLSKPVDLGTVRVFVSASIGLSQVRKLQKEEDVLRESDFALYAAKRAGRNCFAWFDPELERELTDRVQLEEDIRSGIENGEFVPFFQPLIDLTSRELVGFEALARWRSPTRGFLEAETFIEAAEKTGLIGPLTISVVEQALKEARDWPPHLKIAINVSPVQFRDPQLAQHIMKVVTEAGFPAHRLEVEITEASLLEDREQVLATIGSLKNVGISISLDDFGTGYASLSQVNTLPIDRIKIDKSFISTIVKSEQTAAIVNTITSLGHTLNVPITAEGIESEQVRNELGKYGCAEGQGYLFGRPLSADTVRTFLDMKERNDGRESPSESEEEARPKIRRSW</sequence>
<dbReference type="Pfam" id="PF00990">
    <property type="entry name" value="GGDEF"/>
    <property type="match status" value="1"/>
</dbReference>
<dbReference type="Gene3D" id="3.30.70.270">
    <property type="match status" value="1"/>
</dbReference>
<protein>
    <submittedName>
        <fullName evidence="5">EAL domain-containing protein</fullName>
    </submittedName>
</protein>
<dbReference type="PROSITE" id="PS50887">
    <property type="entry name" value="GGDEF"/>
    <property type="match status" value="1"/>
</dbReference>
<dbReference type="CDD" id="cd01949">
    <property type="entry name" value="GGDEF"/>
    <property type="match status" value="1"/>
</dbReference>
<keyword evidence="2" id="KW-0472">Membrane</keyword>
<keyword evidence="2" id="KW-0812">Transmembrane</keyword>
<dbReference type="InterPro" id="IPR001633">
    <property type="entry name" value="EAL_dom"/>
</dbReference>
<dbReference type="CDD" id="cd01948">
    <property type="entry name" value="EAL"/>
    <property type="match status" value="1"/>
</dbReference>
<dbReference type="Pfam" id="PF00563">
    <property type="entry name" value="EAL"/>
    <property type="match status" value="1"/>
</dbReference>
<feature type="transmembrane region" description="Helical" evidence="2">
    <location>
        <begin position="58"/>
        <end position="74"/>
    </location>
</feature>
<feature type="compositionally biased region" description="Basic and acidic residues" evidence="1">
    <location>
        <begin position="513"/>
        <end position="522"/>
    </location>
</feature>
<accession>A0ABX6TBD6</accession>
<dbReference type="Proteomes" id="UP000516105">
    <property type="component" value="Chromosome"/>
</dbReference>
<gene>
    <name evidence="5" type="ORF">H9L14_03360</name>
</gene>
<keyword evidence="6" id="KW-1185">Reference proteome</keyword>
<evidence type="ECO:0000256" key="1">
    <source>
        <dbReference type="SAM" id="MobiDB-lite"/>
    </source>
</evidence>
<dbReference type="SUPFAM" id="SSF55073">
    <property type="entry name" value="Nucleotide cyclase"/>
    <property type="match status" value="1"/>
</dbReference>
<feature type="domain" description="EAL" evidence="3">
    <location>
        <begin position="264"/>
        <end position="514"/>
    </location>
</feature>
<dbReference type="SUPFAM" id="SSF141868">
    <property type="entry name" value="EAL domain-like"/>
    <property type="match status" value="1"/>
</dbReference>
<dbReference type="PROSITE" id="PS50883">
    <property type="entry name" value="EAL"/>
    <property type="match status" value="1"/>
</dbReference>
<evidence type="ECO:0000259" key="4">
    <source>
        <dbReference type="PROSITE" id="PS50887"/>
    </source>
</evidence>
<dbReference type="NCBIfam" id="TIGR00254">
    <property type="entry name" value="GGDEF"/>
    <property type="match status" value="1"/>
</dbReference>
<feature type="region of interest" description="Disordered" evidence="1">
    <location>
        <begin position="513"/>
        <end position="537"/>
    </location>
</feature>
<name>A0ABX6TBD6_9SPHN</name>
<dbReference type="InterPro" id="IPR050706">
    <property type="entry name" value="Cyclic-di-GMP_PDE-like"/>
</dbReference>
<dbReference type="PANTHER" id="PTHR33121">
    <property type="entry name" value="CYCLIC DI-GMP PHOSPHODIESTERASE PDEF"/>
    <property type="match status" value="1"/>
</dbReference>
<feature type="domain" description="GGDEF" evidence="4">
    <location>
        <begin position="124"/>
        <end position="255"/>
    </location>
</feature>
<dbReference type="Gene3D" id="3.20.20.450">
    <property type="entry name" value="EAL domain"/>
    <property type="match status" value="1"/>
</dbReference>
<dbReference type="SMART" id="SM00267">
    <property type="entry name" value="GGDEF"/>
    <property type="match status" value="1"/>
</dbReference>
<evidence type="ECO:0000259" key="3">
    <source>
        <dbReference type="PROSITE" id="PS50883"/>
    </source>
</evidence>
<evidence type="ECO:0000313" key="6">
    <source>
        <dbReference type="Proteomes" id="UP000516105"/>
    </source>
</evidence>
<keyword evidence="2" id="KW-1133">Transmembrane helix</keyword>
<dbReference type="SMART" id="SM00052">
    <property type="entry name" value="EAL"/>
    <property type="match status" value="1"/>
</dbReference>
<dbReference type="InterPro" id="IPR035919">
    <property type="entry name" value="EAL_sf"/>
</dbReference>
<dbReference type="EMBL" id="CP060782">
    <property type="protein sequence ID" value="QNP46272.1"/>
    <property type="molecule type" value="Genomic_DNA"/>
</dbReference>
<reference evidence="5 6" key="1">
    <citation type="submission" date="2020-08" db="EMBL/GenBank/DDBJ databases">
        <title>Genome sequence of Sphingomonas sediminicola KACC 15039T.</title>
        <authorList>
            <person name="Hyun D.-W."/>
            <person name="Bae J.-W."/>
        </authorList>
    </citation>
    <scope>NUCLEOTIDE SEQUENCE [LARGE SCALE GENOMIC DNA]</scope>
    <source>
        <strain evidence="5 6">KACC 15039</strain>
    </source>
</reference>
<dbReference type="InterPro" id="IPR000160">
    <property type="entry name" value="GGDEF_dom"/>
</dbReference>
<feature type="transmembrane region" description="Helical" evidence="2">
    <location>
        <begin position="21"/>
        <end position="38"/>
    </location>
</feature>
<evidence type="ECO:0000256" key="2">
    <source>
        <dbReference type="SAM" id="Phobius"/>
    </source>
</evidence>
<proteinExistence type="predicted"/>
<organism evidence="5 6">
    <name type="scientific">Sphingomonas sediminicola</name>
    <dbReference type="NCBI Taxonomy" id="386874"/>
    <lineage>
        <taxon>Bacteria</taxon>
        <taxon>Pseudomonadati</taxon>
        <taxon>Pseudomonadota</taxon>
        <taxon>Alphaproteobacteria</taxon>
        <taxon>Sphingomonadales</taxon>
        <taxon>Sphingomonadaceae</taxon>
        <taxon>Sphingomonas</taxon>
    </lineage>
</organism>